<dbReference type="Gene3D" id="1.10.510.10">
    <property type="entry name" value="Transferase(Phosphotransferase) domain 1"/>
    <property type="match status" value="1"/>
</dbReference>
<organism evidence="7 8">
    <name type="scientific">Heterocephalus glaber</name>
    <name type="common">Naked mole rat</name>
    <dbReference type="NCBI Taxonomy" id="10181"/>
    <lineage>
        <taxon>Eukaryota</taxon>
        <taxon>Metazoa</taxon>
        <taxon>Chordata</taxon>
        <taxon>Craniata</taxon>
        <taxon>Vertebrata</taxon>
        <taxon>Euteleostomi</taxon>
        <taxon>Mammalia</taxon>
        <taxon>Eutheria</taxon>
        <taxon>Euarchontoglires</taxon>
        <taxon>Glires</taxon>
        <taxon>Rodentia</taxon>
        <taxon>Hystricomorpha</taxon>
        <taxon>Bathyergidae</taxon>
        <taxon>Heterocephalus</taxon>
    </lineage>
</organism>
<dbReference type="FunFam" id="1.25.10.10:FF:000579">
    <property type="entry name" value="Serine/threonine kinase like domain containing 1"/>
    <property type="match status" value="1"/>
</dbReference>
<proteinExistence type="predicted"/>
<evidence type="ECO:0000256" key="5">
    <source>
        <dbReference type="ARBA" id="ARBA00081628"/>
    </source>
</evidence>
<gene>
    <name evidence="7" type="ORF">GW7_14316</name>
</gene>
<accession>G5B8H4</accession>
<sequence length="747" mass="82772">MAELGGPVRAGSRELVHVEGAERCVSADIPSWQILQELSPGALGVNMVVEETKIKIKHVIKQVQCMDHRHASQALEEIRPLLQLRHPHISMCEEVFQMWDSKPYPQGFCRSSASFSPMPIMVLQESFCPGGAGAQRGRGTPQGEQLGFAAEPRIQSQCLFTRNQSPPDGTEVSSMFLCLVMEYSLESFQDVIESKREEKALIDSEWLQVMLVQVLNTLEYLHHLDILHTNLKPSNIVLVSQNHCKLQDLGCHVLMTHRAKWNVRSEEDPCKKSWMAPESLSFSFSQKSDIWSLGCIILDLARCSFLNGVEAMDLRKSLRQQPGSLRDILETMAERQVPLMDTFSFLLPAMLQINPSDWVTLKDVVRITFGRSSLKSSTLPGPLIPEAITSVLLEGSMASILGPALLSSHPEVRLRAMKKLLSMPEDQLGLPWALELVEVVVTTMKQQERILDVQLCASTLLLRILGQALVRDTDVKVSWDSSFSSTLLSAMRRHPDSTQLIIKACSLLTIISSHESASQELQKVGLCELVLQHLSSFLQDQDVCLSGLGLLWALLVDAVIMNREPLEKFLGLVAQVLATHPADMDMAEAGCAVLWLLSLLGCIREEQLEEVVLLFLQSIQLGQGRVQLVNSAYRGLASLVKASELAAFWMVALEEGSSGGLSLLQATYWLYRDDPEVVENLCLLLAHLASYKEILPELEYSGIRALAQDIQGCFPSSLELVSYAKKVLLSLETTAAHDLSGDLPAPP</sequence>
<dbReference type="Gene3D" id="1.25.10.10">
    <property type="entry name" value="Leucine-rich Repeat Variant"/>
    <property type="match status" value="1"/>
</dbReference>
<dbReference type="InterPro" id="IPR000719">
    <property type="entry name" value="Prot_kinase_dom"/>
</dbReference>
<evidence type="ECO:0000259" key="6">
    <source>
        <dbReference type="PROSITE" id="PS50011"/>
    </source>
</evidence>
<dbReference type="PANTHER" id="PTHR24363:SF5">
    <property type="entry name" value="SERINE_THREONINE KINASE-LIKE DOMAIN-CONTAINING PROTEIN STKLD1"/>
    <property type="match status" value="1"/>
</dbReference>
<feature type="domain" description="Protein kinase" evidence="6">
    <location>
        <begin position="32"/>
        <end position="374"/>
    </location>
</feature>
<dbReference type="PANTHER" id="PTHR24363">
    <property type="entry name" value="SERINE/THREONINE PROTEIN KINASE"/>
    <property type="match status" value="1"/>
</dbReference>
<dbReference type="InParanoid" id="G5B8H4"/>
<dbReference type="Proteomes" id="UP000006813">
    <property type="component" value="Unassembled WGS sequence"/>
</dbReference>
<reference evidence="7 8" key="1">
    <citation type="journal article" date="2011" name="Nature">
        <title>Genome sequencing reveals insights into physiology and longevity of the naked mole rat.</title>
        <authorList>
            <person name="Kim E.B."/>
            <person name="Fang X."/>
            <person name="Fushan A.A."/>
            <person name="Huang Z."/>
            <person name="Lobanov A.V."/>
            <person name="Han L."/>
            <person name="Marino S.M."/>
            <person name="Sun X."/>
            <person name="Turanov A.A."/>
            <person name="Yang P."/>
            <person name="Yim S.H."/>
            <person name="Zhao X."/>
            <person name="Kasaikina M.V."/>
            <person name="Stoletzki N."/>
            <person name="Peng C."/>
            <person name="Polak P."/>
            <person name="Xiong Z."/>
            <person name="Kiezun A."/>
            <person name="Zhu Y."/>
            <person name="Chen Y."/>
            <person name="Kryukov G.V."/>
            <person name="Zhang Q."/>
            <person name="Peshkin L."/>
            <person name="Yang L."/>
            <person name="Bronson R.T."/>
            <person name="Buffenstein R."/>
            <person name="Wang B."/>
            <person name="Han C."/>
            <person name="Li Q."/>
            <person name="Chen L."/>
            <person name="Zhao W."/>
            <person name="Sunyaev S.R."/>
            <person name="Park T.J."/>
            <person name="Zhang G."/>
            <person name="Wang J."/>
            <person name="Gladyshev V.N."/>
        </authorList>
    </citation>
    <scope>NUCLEOTIDE SEQUENCE [LARGE SCALE GENOMIC DNA]</scope>
</reference>
<dbReference type="SUPFAM" id="SSF48371">
    <property type="entry name" value="ARM repeat"/>
    <property type="match status" value="1"/>
</dbReference>
<dbReference type="eggNOG" id="KOG0589">
    <property type="taxonomic scope" value="Eukaryota"/>
</dbReference>
<keyword evidence="2" id="KW-0067">ATP-binding</keyword>
<dbReference type="InterPro" id="IPR011989">
    <property type="entry name" value="ARM-like"/>
</dbReference>
<dbReference type="FunCoup" id="G5B8H4">
    <property type="interactions" value="193"/>
</dbReference>
<protein>
    <recommendedName>
        <fullName evidence="3">Serine/threonine kinase-like domain-containing protein STKLD1</fullName>
    </recommendedName>
    <alternativeName>
        <fullName evidence="5">Serine/threonine kinase-like domain-containing protein 1</fullName>
    </alternativeName>
    <alternativeName>
        <fullName evidence="4">Sugen kinase 071</fullName>
    </alternativeName>
</protein>
<dbReference type="CDD" id="cd00180">
    <property type="entry name" value="PKc"/>
    <property type="match status" value="1"/>
</dbReference>
<dbReference type="InterPro" id="IPR011009">
    <property type="entry name" value="Kinase-like_dom_sf"/>
</dbReference>
<dbReference type="AlphaFoldDB" id="G5B8H4"/>
<keyword evidence="1" id="KW-0547">Nucleotide-binding</keyword>
<dbReference type="PROSITE" id="PS50011">
    <property type="entry name" value="PROTEIN_KINASE_DOM"/>
    <property type="match status" value="1"/>
</dbReference>
<evidence type="ECO:0000256" key="2">
    <source>
        <dbReference type="ARBA" id="ARBA00022840"/>
    </source>
</evidence>
<dbReference type="GO" id="GO:0005524">
    <property type="term" value="F:ATP binding"/>
    <property type="evidence" value="ECO:0007669"/>
    <property type="project" value="UniProtKB-KW"/>
</dbReference>
<evidence type="ECO:0000256" key="3">
    <source>
        <dbReference type="ARBA" id="ARBA00072818"/>
    </source>
</evidence>
<evidence type="ECO:0000313" key="7">
    <source>
        <dbReference type="EMBL" id="EHB05585.1"/>
    </source>
</evidence>
<dbReference type="STRING" id="10181.G5B8H4"/>
<evidence type="ECO:0000256" key="1">
    <source>
        <dbReference type="ARBA" id="ARBA00022741"/>
    </source>
</evidence>
<dbReference type="FunFam" id="1.10.510.10:FF:001115">
    <property type="entry name" value="Serine/threonine kinase like domain containing 1"/>
    <property type="match status" value="1"/>
</dbReference>
<evidence type="ECO:0000256" key="4">
    <source>
        <dbReference type="ARBA" id="ARBA00079669"/>
    </source>
</evidence>
<dbReference type="Pfam" id="PF00069">
    <property type="entry name" value="Pkinase"/>
    <property type="match status" value="1"/>
</dbReference>
<evidence type="ECO:0000313" key="8">
    <source>
        <dbReference type="Proteomes" id="UP000006813"/>
    </source>
</evidence>
<dbReference type="Gene3D" id="3.30.200.20">
    <property type="entry name" value="Phosphorylase Kinase, domain 1"/>
    <property type="match status" value="1"/>
</dbReference>
<dbReference type="InterPro" id="IPR016024">
    <property type="entry name" value="ARM-type_fold"/>
</dbReference>
<dbReference type="EMBL" id="JH169003">
    <property type="protein sequence ID" value="EHB05585.1"/>
    <property type="molecule type" value="Genomic_DNA"/>
</dbReference>
<dbReference type="GO" id="GO:0004674">
    <property type="term" value="F:protein serine/threonine kinase activity"/>
    <property type="evidence" value="ECO:0007669"/>
    <property type="project" value="TreeGrafter"/>
</dbReference>
<name>G5B8H4_HETGA</name>
<dbReference type="SUPFAM" id="SSF56112">
    <property type="entry name" value="Protein kinase-like (PK-like)"/>
    <property type="match status" value="1"/>
</dbReference>